<feature type="region of interest" description="Disordered" evidence="9">
    <location>
        <begin position="256"/>
        <end position="275"/>
    </location>
</feature>
<dbReference type="Gene3D" id="1.10.730.10">
    <property type="entry name" value="Isoleucyl-tRNA Synthetase, Domain 1"/>
    <property type="match status" value="1"/>
</dbReference>
<dbReference type="InterPro" id="IPR009080">
    <property type="entry name" value="tRNAsynth_Ia_anticodon-bd"/>
</dbReference>
<evidence type="ECO:0000256" key="3">
    <source>
        <dbReference type="ARBA" id="ARBA00022598"/>
    </source>
</evidence>
<dbReference type="FunFam" id="1.10.730.10:FF:000009">
    <property type="entry name" value="Valine--tRNA ligase, mitochondrial"/>
    <property type="match status" value="1"/>
</dbReference>
<dbReference type="AlphaFoldDB" id="A0A1Q9C7M4"/>
<dbReference type="PANTHER" id="PTHR11946">
    <property type="entry name" value="VALYL-TRNA SYNTHETASES"/>
    <property type="match status" value="1"/>
</dbReference>
<dbReference type="EC" id="6.1.1.9" evidence="2"/>
<sequence>MSAMSALMIARLNDGFSAQVIDGISLEDLHQKLYEGNLPDKEIEKAKKGQKEDYPDGIPECGADALRFGLLAYTLQGRNVNLDINRVVGYRHFCNKVWNATRFGLMYFGSDFSFPGSLKPDQSLAWEDRWILSRLSFSAQKANDGMTKYEFANVTTATYSFFLYELCDVYLELLKPRFYGETQDESILKDRQVAREVLYVCLDWSMRLMHPLLPYLTEELYQRLPPSPIKCESVTIAPYPVHVIAWQNEALEKEMEEAAEPPPPGAHLLVYGKEE</sequence>
<proteinExistence type="inferred from homology"/>
<evidence type="ECO:0000256" key="6">
    <source>
        <dbReference type="ARBA" id="ARBA00022917"/>
    </source>
</evidence>
<dbReference type="Pfam" id="PF08264">
    <property type="entry name" value="Anticodon_1"/>
    <property type="match status" value="1"/>
</dbReference>
<organism evidence="11 12">
    <name type="scientific">Symbiodinium microadriaticum</name>
    <name type="common">Dinoflagellate</name>
    <name type="synonym">Zooxanthella microadriatica</name>
    <dbReference type="NCBI Taxonomy" id="2951"/>
    <lineage>
        <taxon>Eukaryota</taxon>
        <taxon>Sar</taxon>
        <taxon>Alveolata</taxon>
        <taxon>Dinophyceae</taxon>
        <taxon>Suessiales</taxon>
        <taxon>Symbiodiniaceae</taxon>
        <taxon>Symbiodinium</taxon>
    </lineage>
</organism>
<dbReference type="InterPro" id="IPR013155">
    <property type="entry name" value="M/V/L/I-tRNA-synth_anticd-bd"/>
</dbReference>
<dbReference type="EMBL" id="LSRX01001544">
    <property type="protein sequence ID" value="OLP78919.1"/>
    <property type="molecule type" value="Genomic_DNA"/>
</dbReference>
<keyword evidence="5" id="KW-0067">ATP-binding</keyword>
<evidence type="ECO:0000256" key="4">
    <source>
        <dbReference type="ARBA" id="ARBA00022741"/>
    </source>
</evidence>
<gene>
    <name evidence="11" type="primary">Vars</name>
    <name evidence="11" type="ORF">AK812_SmicGene40849</name>
</gene>
<dbReference type="CDD" id="cd07962">
    <property type="entry name" value="Anticodon_Ia_Val"/>
    <property type="match status" value="1"/>
</dbReference>
<evidence type="ECO:0000313" key="12">
    <source>
        <dbReference type="Proteomes" id="UP000186817"/>
    </source>
</evidence>
<evidence type="ECO:0000256" key="2">
    <source>
        <dbReference type="ARBA" id="ARBA00013169"/>
    </source>
</evidence>
<dbReference type="GO" id="GO:0005524">
    <property type="term" value="F:ATP binding"/>
    <property type="evidence" value="ECO:0007669"/>
    <property type="project" value="UniProtKB-KW"/>
</dbReference>
<keyword evidence="12" id="KW-1185">Reference proteome</keyword>
<dbReference type="Proteomes" id="UP000186817">
    <property type="component" value="Unassembled WGS sequence"/>
</dbReference>
<keyword evidence="4" id="KW-0547">Nucleotide-binding</keyword>
<name>A0A1Q9C7M4_SYMMI</name>
<dbReference type="InterPro" id="IPR002303">
    <property type="entry name" value="Valyl-tRNA_ligase"/>
</dbReference>
<comment type="caution">
    <text evidence="11">The sequence shown here is derived from an EMBL/GenBank/DDBJ whole genome shotgun (WGS) entry which is preliminary data.</text>
</comment>
<reference evidence="11 12" key="1">
    <citation type="submission" date="2016-02" db="EMBL/GenBank/DDBJ databases">
        <title>Genome analysis of coral dinoflagellate symbionts highlights evolutionary adaptations to a symbiotic lifestyle.</title>
        <authorList>
            <person name="Aranda M."/>
            <person name="Li Y."/>
            <person name="Liew Y.J."/>
            <person name="Baumgarten S."/>
            <person name="Simakov O."/>
            <person name="Wilson M."/>
            <person name="Piel J."/>
            <person name="Ashoor H."/>
            <person name="Bougouffa S."/>
            <person name="Bajic V.B."/>
            <person name="Ryu T."/>
            <person name="Ravasi T."/>
            <person name="Bayer T."/>
            <person name="Micklem G."/>
            <person name="Kim H."/>
            <person name="Bhak J."/>
            <person name="Lajeunesse T.C."/>
            <person name="Voolstra C.R."/>
        </authorList>
    </citation>
    <scope>NUCLEOTIDE SEQUENCE [LARGE SCALE GENOMIC DNA]</scope>
    <source>
        <strain evidence="11 12">CCMP2467</strain>
    </source>
</reference>
<feature type="domain" description="Methionyl/Valyl/Leucyl/Isoleucyl-tRNA synthetase anticodon-binding" evidence="10">
    <location>
        <begin position="128"/>
        <end position="257"/>
    </location>
</feature>
<dbReference type="OMA" id="ENDMAPA"/>
<accession>A0A1Q9C7M4</accession>
<evidence type="ECO:0000256" key="9">
    <source>
        <dbReference type="SAM" id="MobiDB-lite"/>
    </source>
</evidence>
<keyword evidence="6" id="KW-0648">Protein biosynthesis</keyword>
<comment type="similarity">
    <text evidence="1">Belongs to the class-I aminoacyl-tRNA synthetase family.</text>
</comment>
<dbReference type="GO" id="GO:0006438">
    <property type="term" value="P:valyl-tRNA aminoacylation"/>
    <property type="evidence" value="ECO:0007669"/>
    <property type="project" value="InterPro"/>
</dbReference>
<evidence type="ECO:0000256" key="5">
    <source>
        <dbReference type="ARBA" id="ARBA00022840"/>
    </source>
</evidence>
<dbReference type="GO" id="GO:0004832">
    <property type="term" value="F:valine-tRNA ligase activity"/>
    <property type="evidence" value="ECO:0007669"/>
    <property type="project" value="UniProtKB-EC"/>
</dbReference>
<dbReference type="SUPFAM" id="SSF47323">
    <property type="entry name" value="Anticodon-binding domain of a subclass of class I aminoacyl-tRNA synthetases"/>
    <property type="match status" value="1"/>
</dbReference>
<dbReference type="GO" id="GO:0005829">
    <property type="term" value="C:cytosol"/>
    <property type="evidence" value="ECO:0007669"/>
    <property type="project" value="TreeGrafter"/>
</dbReference>
<evidence type="ECO:0000313" key="11">
    <source>
        <dbReference type="EMBL" id="OLP78919.1"/>
    </source>
</evidence>
<keyword evidence="3 11" id="KW-0436">Ligase</keyword>
<dbReference type="PANTHER" id="PTHR11946:SF109">
    <property type="entry name" value="VALINE--TRNA LIGASE"/>
    <property type="match status" value="1"/>
</dbReference>
<evidence type="ECO:0000256" key="1">
    <source>
        <dbReference type="ARBA" id="ARBA00005594"/>
    </source>
</evidence>
<keyword evidence="7" id="KW-0030">Aminoacyl-tRNA synthetase</keyword>
<evidence type="ECO:0000256" key="8">
    <source>
        <dbReference type="ARBA" id="ARBA00029936"/>
    </source>
</evidence>
<evidence type="ECO:0000256" key="7">
    <source>
        <dbReference type="ARBA" id="ARBA00023146"/>
    </source>
</evidence>
<dbReference type="OrthoDB" id="629407at2759"/>
<protein>
    <recommendedName>
        <fullName evidence="2">valine--tRNA ligase</fullName>
        <ecNumber evidence="2">6.1.1.9</ecNumber>
    </recommendedName>
    <alternativeName>
        <fullName evidence="8">Valyl-tRNA synthetase</fullName>
    </alternativeName>
</protein>
<dbReference type="InterPro" id="IPR033705">
    <property type="entry name" value="Anticodon_Ia_Val"/>
</dbReference>
<evidence type="ECO:0000259" key="10">
    <source>
        <dbReference type="Pfam" id="PF08264"/>
    </source>
</evidence>